<dbReference type="GO" id="GO:0016020">
    <property type="term" value="C:membrane"/>
    <property type="evidence" value="ECO:0007669"/>
    <property type="project" value="InterPro"/>
</dbReference>
<dbReference type="GO" id="GO:0005509">
    <property type="term" value="F:calcium ion binding"/>
    <property type="evidence" value="ECO:0007669"/>
    <property type="project" value="InterPro"/>
</dbReference>
<dbReference type="InterPro" id="IPR011659">
    <property type="entry name" value="WD40"/>
</dbReference>
<sequence>MTSSLSITTSALPAGQVGKRYGLTLRTAGGRFPYKWVITSGSLPAGLKLSTSGRISGIPTLSGSSSVTVQVTDGKGATASRGYTLVVSGKILYQRGGRLDKLVVMNADGTGQKLLTPATASDEHAAWSPDGSKIAFTSSKALGNKGIFVMTASGRKRVNLSKPVDQYDQFPAWSPDGSKIAFGRQEFEGGVGTTYAIWSMNADGSGQTMLATADSGASTGVFAGGPRWSPDGSKIAFTRGGEVFVMNADGTGLTNLTNASGRQEGPVWSPDGSKIAFTSSHGSWLNDEIYVMNADGSGQTRLTNDSLRDTDYVWSPDGSKLLFTKGSFVCSGPGCPPNDIEIYVMNADGSGQTRLTDNDYSDSQPNWSADGSKIVFVSGPNLTSEIYVMNADGSAKTALTKNKSQRNKYPEWSP</sequence>
<gene>
    <name evidence="2" type="ORF">DJ010_08310</name>
</gene>
<evidence type="ECO:0000313" key="2">
    <source>
        <dbReference type="EMBL" id="PWN03121.1"/>
    </source>
</evidence>
<reference evidence="2 3" key="1">
    <citation type="submission" date="2018-05" db="EMBL/GenBank/DDBJ databases">
        <title>Nocardioides silvaticus genome.</title>
        <authorList>
            <person name="Li C."/>
            <person name="Wang G."/>
        </authorList>
    </citation>
    <scope>NUCLEOTIDE SEQUENCE [LARGE SCALE GENOMIC DNA]</scope>
    <source>
        <strain evidence="2 3">CCTCC AB 2018079</strain>
    </source>
</reference>
<proteinExistence type="inferred from homology"/>
<dbReference type="Gene3D" id="2.60.40.10">
    <property type="entry name" value="Immunoglobulins"/>
    <property type="match status" value="1"/>
</dbReference>
<name>A0A316THX7_9ACTN</name>
<dbReference type="InterPro" id="IPR015919">
    <property type="entry name" value="Cadherin-like_sf"/>
</dbReference>
<organism evidence="2 3">
    <name type="scientific">Nocardioides silvaticus</name>
    <dbReference type="NCBI Taxonomy" id="2201891"/>
    <lineage>
        <taxon>Bacteria</taxon>
        <taxon>Bacillati</taxon>
        <taxon>Actinomycetota</taxon>
        <taxon>Actinomycetes</taxon>
        <taxon>Propionibacteriales</taxon>
        <taxon>Nocardioidaceae</taxon>
        <taxon>Nocardioides</taxon>
    </lineage>
</organism>
<dbReference type="InterPro" id="IPR011042">
    <property type="entry name" value="6-blade_b-propeller_TolB-like"/>
</dbReference>
<evidence type="ECO:0008006" key="4">
    <source>
        <dbReference type="Google" id="ProtNLM"/>
    </source>
</evidence>
<dbReference type="EMBL" id="QGDD01000003">
    <property type="protein sequence ID" value="PWN03121.1"/>
    <property type="molecule type" value="Genomic_DNA"/>
</dbReference>
<dbReference type="GO" id="GO:0005975">
    <property type="term" value="P:carbohydrate metabolic process"/>
    <property type="evidence" value="ECO:0007669"/>
    <property type="project" value="UniProtKB-ARBA"/>
</dbReference>
<keyword evidence="3" id="KW-1185">Reference proteome</keyword>
<dbReference type="Pfam" id="PF05345">
    <property type="entry name" value="He_PIG"/>
    <property type="match status" value="1"/>
</dbReference>
<comment type="caution">
    <text evidence="2">The sequence shown here is derived from an EMBL/GenBank/DDBJ whole genome shotgun (WGS) entry which is preliminary data.</text>
</comment>
<dbReference type="Proteomes" id="UP000245507">
    <property type="component" value="Unassembled WGS sequence"/>
</dbReference>
<dbReference type="AlphaFoldDB" id="A0A316THX7"/>
<evidence type="ECO:0000313" key="3">
    <source>
        <dbReference type="Proteomes" id="UP000245507"/>
    </source>
</evidence>
<dbReference type="SUPFAM" id="SSF49313">
    <property type="entry name" value="Cadherin-like"/>
    <property type="match status" value="1"/>
</dbReference>
<accession>A0A316THX7</accession>
<dbReference type="Pfam" id="PF07676">
    <property type="entry name" value="PD40"/>
    <property type="match status" value="6"/>
</dbReference>
<dbReference type="PANTHER" id="PTHR36842:SF1">
    <property type="entry name" value="PROTEIN TOLB"/>
    <property type="match status" value="1"/>
</dbReference>
<protein>
    <recommendedName>
        <fullName evidence="4">Dystroglycan-type cadherin-like domain-containing protein</fullName>
    </recommendedName>
</protein>
<dbReference type="InterPro" id="IPR013783">
    <property type="entry name" value="Ig-like_fold"/>
</dbReference>
<dbReference type="SUPFAM" id="SSF82171">
    <property type="entry name" value="DPP6 N-terminal domain-like"/>
    <property type="match status" value="2"/>
</dbReference>
<evidence type="ECO:0000256" key="1">
    <source>
        <dbReference type="ARBA" id="ARBA00009820"/>
    </source>
</evidence>
<dbReference type="PANTHER" id="PTHR36842">
    <property type="entry name" value="PROTEIN TOLB HOMOLOG"/>
    <property type="match status" value="1"/>
</dbReference>
<dbReference type="Gene3D" id="2.120.10.30">
    <property type="entry name" value="TolB, C-terminal domain"/>
    <property type="match status" value="3"/>
</dbReference>
<comment type="similarity">
    <text evidence="1">Belongs to the TolB family.</text>
</comment>